<dbReference type="Proteomes" id="UP000199205">
    <property type="component" value="Unassembled WGS sequence"/>
</dbReference>
<evidence type="ECO:0000256" key="2">
    <source>
        <dbReference type="ARBA" id="ARBA00022448"/>
    </source>
</evidence>
<feature type="transmembrane region" description="Helical" evidence="8">
    <location>
        <begin position="39"/>
        <end position="57"/>
    </location>
</feature>
<dbReference type="InterPro" id="IPR020846">
    <property type="entry name" value="MFS_dom"/>
</dbReference>
<evidence type="ECO:0000256" key="8">
    <source>
        <dbReference type="SAM" id="Phobius"/>
    </source>
</evidence>
<feature type="region of interest" description="Disordered" evidence="7">
    <location>
        <begin position="1"/>
        <end position="26"/>
    </location>
</feature>
<dbReference type="EMBL" id="FMAF01000044">
    <property type="protein sequence ID" value="SCB51924.1"/>
    <property type="molecule type" value="Genomic_DNA"/>
</dbReference>
<proteinExistence type="predicted"/>
<protein>
    <submittedName>
        <fullName evidence="10">Predicted arabinose efflux permease, MFS family</fullName>
    </submittedName>
</protein>
<feature type="transmembrane region" description="Helical" evidence="8">
    <location>
        <begin position="382"/>
        <end position="408"/>
    </location>
</feature>
<dbReference type="CDD" id="cd06173">
    <property type="entry name" value="MFS_MefA_like"/>
    <property type="match status" value="1"/>
</dbReference>
<dbReference type="Gene3D" id="1.20.1250.20">
    <property type="entry name" value="MFS general substrate transporter like domains"/>
    <property type="match status" value="1"/>
</dbReference>
<dbReference type="AlphaFoldDB" id="A0A1C3XIX8"/>
<reference evidence="10 11" key="1">
    <citation type="submission" date="2016-08" db="EMBL/GenBank/DDBJ databases">
        <authorList>
            <person name="Seilhamer J.J."/>
        </authorList>
    </citation>
    <scope>NUCLEOTIDE SEQUENCE [LARGE SCALE GENOMIC DNA]</scope>
    <source>
        <strain evidence="10 11">P1-7</strain>
    </source>
</reference>
<dbReference type="Pfam" id="PF05977">
    <property type="entry name" value="MFS_3"/>
    <property type="match status" value="1"/>
</dbReference>
<keyword evidence="6 8" id="KW-0472">Membrane</keyword>
<keyword evidence="5 8" id="KW-1133">Transmembrane helix</keyword>
<dbReference type="InterPro" id="IPR010290">
    <property type="entry name" value="TM_effector"/>
</dbReference>
<evidence type="ECO:0000256" key="4">
    <source>
        <dbReference type="ARBA" id="ARBA00022692"/>
    </source>
</evidence>
<dbReference type="PANTHER" id="PTHR23513:SF9">
    <property type="entry name" value="ENTEROBACTIN EXPORTER ENTS"/>
    <property type="match status" value="1"/>
</dbReference>
<feature type="compositionally biased region" description="Basic residues" evidence="7">
    <location>
        <begin position="1"/>
        <end position="12"/>
    </location>
</feature>
<keyword evidence="4 8" id="KW-0812">Transmembrane</keyword>
<name>A0A1C3XIX8_9HYPH</name>
<feature type="transmembrane region" description="Helical" evidence="8">
    <location>
        <begin position="186"/>
        <end position="207"/>
    </location>
</feature>
<dbReference type="GO" id="GO:0022857">
    <property type="term" value="F:transmembrane transporter activity"/>
    <property type="evidence" value="ECO:0007669"/>
    <property type="project" value="InterPro"/>
</dbReference>
<dbReference type="GO" id="GO:0005886">
    <property type="term" value="C:plasma membrane"/>
    <property type="evidence" value="ECO:0007669"/>
    <property type="project" value="UniProtKB-SubCell"/>
</dbReference>
<dbReference type="PANTHER" id="PTHR23513">
    <property type="entry name" value="INTEGRAL MEMBRANE EFFLUX PROTEIN-RELATED"/>
    <property type="match status" value="1"/>
</dbReference>
<dbReference type="SUPFAM" id="SSF103473">
    <property type="entry name" value="MFS general substrate transporter"/>
    <property type="match status" value="1"/>
</dbReference>
<feature type="transmembrane region" description="Helical" evidence="8">
    <location>
        <begin position="96"/>
        <end position="113"/>
    </location>
</feature>
<feature type="transmembrane region" description="Helical" evidence="8">
    <location>
        <begin position="274"/>
        <end position="292"/>
    </location>
</feature>
<dbReference type="InterPro" id="IPR036259">
    <property type="entry name" value="MFS_trans_sf"/>
</dbReference>
<keyword evidence="2" id="KW-0813">Transport</keyword>
<feature type="transmembrane region" description="Helical" evidence="8">
    <location>
        <begin position="304"/>
        <end position="334"/>
    </location>
</feature>
<accession>A0A1C3XIX8</accession>
<keyword evidence="3" id="KW-1003">Cell membrane</keyword>
<evidence type="ECO:0000256" key="3">
    <source>
        <dbReference type="ARBA" id="ARBA00022475"/>
    </source>
</evidence>
<sequence length="422" mass="44761">MSPRSRAGRRRKPMDTLQNQDRPGVLGHPGYRSFAASRVFSSIGFQSVTVAMGWMIYDQTHSAFFLGLVGFCQFLPMVILTFVVGHVADRFDRRRIGLACQLVEALTALVLAVAVWQQWIGPAGILAAVAVMGAATAFERPTMAALLPNIVPPSLLQVAIATSTSMMQTAFIIGPSLGGLLYGVSPVAPFAVSAVLYVIASINVISIRVERQQPSSREPMTLSSVFAGVSFIRSRPVMLGTISLDLFAVLLGGATALLPMFARDILHAGPWGLGLLRAAPAVGALVMSIWLARRPLQSDVGKKMLFAVLIFGVATIVFALSSNIILSVAALFVVGASDTVSVVVRSSLVQLLTPDTMRGRVNAVNSLFIGTSNQLGEFESGMLASVLGPVLTGIVGGVGTIAVVLLWMRIFPDLTKVKTLRG</sequence>
<dbReference type="PROSITE" id="PS50850">
    <property type="entry name" value="MFS"/>
    <property type="match status" value="1"/>
</dbReference>
<evidence type="ECO:0000256" key="5">
    <source>
        <dbReference type="ARBA" id="ARBA00022989"/>
    </source>
</evidence>
<evidence type="ECO:0000256" key="6">
    <source>
        <dbReference type="ARBA" id="ARBA00023136"/>
    </source>
</evidence>
<gene>
    <name evidence="10" type="ORF">GA0061101_14413</name>
</gene>
<feature type="transmembrane region" description="Helical" evidence="8">
    <location>
        <begin position="119"/>
        <end position="138"/>
    </location>
</feature>
<evidence type="ECO:0000256" key="7">
    <source>
        <dbReference type="SAM" id="MobiDB-lite"/>
    </source>
</evidence>
<organism evidence="10 11">
    <name type="scientific">Rhizobium lusitanum</name>
    <dbReference type="NCBI Taxonomy" id="293958"/>
    <lineage>
        <taxon>Bacteria</taxon>
        <taxon>Pseudomonadati</taxon>
        <taxon>Pseudomonadota</taxon>
        <taxon>Alphaproteobacteria</taxon>
        <taxon>Hyphomicrobiales</taxon>
        <taxon>Rhizobiaceae</taxon>
        <taxon>Rhizobium/Agrobacterium group</taxon>
        <taxon>Rhizobium</taxon>
    </lineage>
</organism>
<feature type="transmembrane region" description="Helical" evidence="8">
    <location>
        <begin position="242"/>
        <end position="262"/>
    </location>
</feature>
<feature type="transmembrane region" description="Helical" evidence="8">
    <location>
        <begin position="150"/>
        <end position="174"/>
    </location>
</feature>
<comment type="subcellular location">
    <subcellularLocation>
        <location evidence="1">Cell membrane</location>
        <topology evidence="1">Multi-pass membrane protein</topology>
    </subcellularLocation>
</comment>
<evidence type="ECO:0000313" key="11">
    <source>
        <dbReference type="Proteomes" id="UP000199205"/>
    </source>
</evidence>
<feature type="transmembrane region" description="Helical" evidence="8">
    <location>
        <begin position="63"/>
        <end position="84"/>
    </location>
</feature>
<evidence type="ECO:0000256" key="1">
    <source>
        <dbReference type="ARBA" id="ARBA00004651"/>
    </source>
</evidence>
<feature type="domain" description="Major facilitator superfamily (MFS) profile" evidence="9">
    <location>
        <begin position="1"/>
        <end position="415"/>
    </location>
</feature>
<evidence type="ECO:0000259" key="9">
    <source>
        <dbReference type="PROSITE" id="PS50850"/>
    </source>
</evidence>
<evidence type="ECO:0000313" key="10">
    <source>
        <dbReference type="EMBL" id="SCB51924.1"/>
    </source>
</evidence>